<accession>A0A931ITY7</accession>
<evidence type="ECO:0000313" key="9">
    <source>
        <dbReference type="EMBL" id="MBH9551907.1"/>
    </source>
</evidence>
<feature type="transmembrane region" description="Helical" evidence="7">
    <location>
        <begin position="20"/>
        <end position="37"/>
    </location>
</feature>
<dbReference type="InterPro" id="IPR016174">
    <property type="entry name" value="Di-haem_cyt_TM"/>
</dbReference>
<evidence type="ECO:0000256" key="7">
    <source>
        <dbReference type="SAM" id="Phobius"/>
    </source>
</evidence>
<feature type="transmembrane region" description="Helical" evidence="7">
    <location>
        <begin position="49"/>
        <end position="68"/>
    </location>
</feature>
<keyword evidence="4 7" id="KW-1133">Transmembrane helix</keyword>
<dbReference type="Gene3D" id="1.20.950.20">
    <property type="entry name" value="Transmembrane di-heme cytochromes, Chain C"/>
    <property type="match status" value="1"/>
</dbReference>
<evidence type="ECO:0000256" key="6">
    <source>
        <dbReference type="SAM" id="MobiDB-lite"/>
    </source>
</evidence>
<evidence type="ECO:0000256" key="3">
    <source>
        <dbReference type="ARBA" id="ARBA00022692"/>
    </source>
</evidence>
<dbReference type="InterPro" id="IPR011577">
    <property type="entry name" value="Cyt_b561_bac/Ni-Hgenase"/>
</dbReference>
<keyword evidence="10" id="KW-1185">Reference proteome</keyword>
<feature type="compositionally biased region" description="Basic and acidic residues" evidence="6">
    <location>
        <begin position="224"/>
        <end position="234"/>
    </location>
</feature>
<feature type="transmembrane region" description="Helical" evidence="7">
    <location>
        <begin position="141"/>
        <end position="163"/>
    </location>
</feature>
<evidence type="ECO:0000313" key="10">
    <source>
        <dbReference type="Proteomes" id="UP000620139"/>
    </source>
</evidence>
<organism evidence="9 10">
    <name type="scientific">Inhella gelatinilytica</name>
    <dbReference type="NCBI Taxonomy" id="2795030"/>
    <lineage>
        <taxon>Bacteria</taxon>
        <taxon>Pseudomonadati</taxon>
        <taxon>Pseudomonadota</taxon>
        <taxon>Betaproteobacteria</taxon>
        <taxon>Burkholderiales</taxon>
        <taxon>Sphaerotilaceae</taxon>
        <taxon>Inhella</taxon>
    </lineage>
</organism>
<feature type="region of interest" description="Disordered" evidence="6">
    <location>
        <begin position="215"/>
        <end position="272"/>
    </location>
</feature>
<dbReference type="Proteomes" id="UP000620139">
    <property type="component" value="Unassembled WGS sequence"/>
</dbReference>
<dbReference type="RefSeq" id="WP_198099496.1">
    <property type="nucleotide sequence ID" value="NZ_JAEDAL010000001.1"/>
</dbReference>
<protein>
    <submittedName>
        <fullName evidence="9">Cytochrome b/b6 domain-containing protein</fullName>
    </submittedName>
</protein>
<evidence type="ECO:0000256" key="4">
    <source>
        <dbReference type="ARBA" id="ARBA00022989"/>
    </source>
</evidence>
<feature type="domain" description="Cytochrome b561 bacterial/Ni-hydrogenase" evidence="8">
    <location>
        <begin position="16"/>
        <end position="175"/>
    </location>
</feature>
<dbReference type="PANTHER" id="PTHR30485">
    <property type="entry name" value="NI/FE-HYDROGENASE 1 B-TYPE CYTOCHROME SUBUNIT"/>
    <property type="match status" value="1"/>
</dbReference>
<dbReference type="GO" id="GO:0022904">
    <property type="term" value="P:respiratory electron transport chain"/>
    <property type="evidence" value="ECO:0007669"/>
    <property type="project" value="InterPro"/>
</dbReference>
<dbReference type="Pfam" id="PF01292">
    <property type="entry name" value="Ni_hydr_CYTB"/>
    <property type="match status" value="1"/>
</dbReference>
<dbReference type="PANTHER" id="PTHR30485:SF2">
    <property type="entry name" value="BLL0597 PROTEIN"/>
    <property type="match status" value="1"/>
</dbReference>
<keyword evidence="5 7" id="KW-0472">Membrane</keyword>
<comment type="subcellular location">
    <subcellularLocation>
        <location evidence="1">Cell membrane</location>
        <topology evidence="1">Multi-pass membrane protein</topology>
    </subcellularLocation>
</comment>
<name>A0A931ITY7_9BURK</name>
<dbReference type="GO" id="GO:0009055">
    <property type="term" value="F:electron transfer activity"/>
    <property type="evidence" value="ECO:0007669"/>
    <property type="project" value="InterPro"/>
</dbReference>
<dbReference type="GO" id="GO:0005886">
    <property type="term" value="C:plasma membrane"/>
    <property type="evidence" value="ECO:0007669"/>
    <property type="project" value="UniProtKB-SubCell"/>
</dbReference>
<keyword evidence="3 7" id="KW-0812">Transmembrane</keyword>
<evidence type="ECO:0000259" key="8">
    <source>
        <dbReference type="Pfam" id="PF01292"/>
    </source>
</evidence>
<dbReference type="InterPro" id="IPR051542">
    <property type="entry name" value="Hydrogenase_cytochrome"/>
</dbReference>
<dbReference type="GO" id="GO:0020037">
    <property type="term" value="F:heme binding"/>
    <property type="evidence" value="ECO:0007669"/>
    <property type="project" value="TreeGrafter"/>
</dbReference>
<feature type="compositionally biased region" description="Low complexity" evidence="6">
    <location>
        <begin position="248"/>
        <end position="264"/>
    </location>
</feature>
<feature type="transmembrane region" description="Helical" evidence="7">
    <location>
        <begin position="190"/>
        <end position="209"/>
    </location>
</feature>
<comment type="caution">
    <text evidence="9">The sequence shown here is derived from an EMBL/GenBank/DDBJ whole genome shotgun (WGS) entry which is preliminary data.</text>
</comment>
<feature type="transmembrane region" description="Helical" evidence="7">
    <location>
        <begin position="106"/>
        <end position="129"/>
    </location>
</feature>
<evidence type="ECO:0000256" key="5">
    <source>
        <dbReference type="ARBA" id="ARBA00023136"/>
    </source>
</evidence>
<dbReference type="EMBL" id="JAEDAL010000001">
    <property type="protein sequence ID" value="MBH9551907.1"/>
    <property type="molecule type" value="Genomic_DNA"/>
</dbReference>
<evidence type="ECO:0000256" key="1">
    <source>
        <dbReference type="ARBA" id="ARBA00004651"/>
    </source>
</evidence>
<dbReference type="AlphaFoldDB" id="A0A931ITY7"/>
<keyword evidence="2" id="KW-1003">Cell membrane</keyword>
<gene>
    <name evidence="9" type="ORF">I7X43_03500</name>
</gene>
<evidence type="ECO:0000256" key="2">
    <source>
        <dbReference type="ARBA" id="ARBA00022475"/>
    </source>
</evidence>
<dbReference type="SUPFAM" id="SSF81342">
    <property type="entry name" value="Transmembrane di-heme cytochromes"/>
    <property type="match status" value="1"/>
</dbReference>
<reference evidence="9" key="1">
    <citation type="submission" date="2020-12" db="EMBL/GenBank/DDBJ databases">
        <title>The genome sequence of Inhella sp. 4Y17.</title>
        <authorList>
            <person name="Liu Y."/>
        </authorList>
    </citation>
    <scope>NUCLEOTIDE SEQUENCE</scope>
    <source>
        <strain evidence="9">4Y10</strain>
    </source>
</reference>
<proteinExistence type="predicted"/>
<sequence length="272" mass="28515">MNPTPSSLTVQPAPRVWDAPVRVLHGLSALCFAGAWLTAEVDRLRPLHISLGLCLAALMALRVLWGLVGSPTARFSHFLKGPTAVVKHFTELTQGRLQAHAGHNPAGGWAVVGLIGLSLASAATGWLTWTGGETFEDLHEGVATAALALVGLHLAAVALTSHLSQRNLVASMVHGRAEVPPSEGIPRNHTGLAALILVATVGFVAWGLAPNSPLRAPGANETAETQHHRERGQEPDDEDEDEAPRLMSGAAMPPASPASATAPRSVRHDDDD</sequence>